<feature type="compositionally biased region" description="Basic and acidic residues" evidence="1">
    <location>
        <begin position="419"/>
        <end position="431"/>
    </location>
</feature>
<dbReference type="AlphaFoldDB" id="A0AAN9G4V9"/>
<feature type="compositionally biased region" description="Polar residues" evidence="1">
    <location>
        <begin position="1052"/>
        <end position="1064"/>
    </location>
</feature>
<accession>A0AAN9G4V9</accession>
<proteinExistence type="predicted"/>
<feature type="region of interest" description="Disordered" evidence="1">
    <location>
        <begin position="197"/>
        <end position="228"/>
    </location>
</feature>
<protein>
    <submittedName>
        <fullName evidence="2">Uncharacterized protein</fullName>
    </submittedName>
</protein>
<keyword evidence="3" id="KW-1185">Reference proteome</keyword>
<feature type="compositionally biased region" description="Basic and acidic residues" evidence="1">
    <location>
        <begin position="728"/>
        <end position="748"/>
    </location>
</feature>
<feature type="compositionally biased region" description="Polar residues" evidence="1">
    <location>
        <begin position="619"/>
        <end position="632"/>
    </location>
</feature>
<feature type="compositionally biased region" description="Low complexity" evidence="1">
    <location>
        <begin position="464"/>
        <end position="480"/>
    </location>
</feature>
<feature type="region of interest" description="Disordered" evidence="1">
    <location>
        <begin position="969"/>
        <end position="991"/>
    </location>
</feature>
<name>A0AAN9G4V9_9CAEN</name>
<feature type="compositionally biased region" description="Low complexity" evidence="1">
    <location>
        <begin position="528"/>
        <end position="552"/>
    </location>
</feature>
<sequence>MASEPSWSQNHDRNGSQSSEFDSFLNSGTSAWIREGGERGPSATQSLGLNGVHHDSDAESKADQFSGNGQKMDTNAPSEPASSAGERSRAPRPLKSRPEDRINSITDNPFYKSFGVRHPRSSRDVPCMTPGAKMTVDADGKFGLREDLGDYKPGSGFVHKLMGRFASLGVREEPPSLHHIKHASSFDDIVDGPEAQVESDTRHRDRGRPMASNMQHRARSVDALSRRRAPPSLPVALRHIERKWESPAVPAKSTRDTHIVAPDVKLARDDIILIENPPSEPPSHENNIDDGGDNENAGINVTSFKGDMLTDELPKPNTVSTVRSLFESCKPMSPTSLNTGEPFSGYNDQPYTPRDSVVTPRDSGSTPRDGGLTPRETVLTPTPTPRESNSTPRDSVLTPRDSNLTPREPRTSQPPSPRVHTDFSQRYDASKSRFSWSSDFKPAGSVDSSSSAAPSYPPPPLPSSFPSVSTTTAAASTAEAKAMETDTSENVKPSLINASGGAENRMPPSPRSTAAVKAIPASRPLIPSRPTRPASTSLSSSSTVVPPSFTPSIKKTSPVMPVAPFKENNSEEGDENRHLIYAKRSASSRPKRPERVKQYEEVSSGADTTKSLQEEVTKADNQNDVQKANKVNNRAHAKGRAPPVPRQRQSEESPIQSPRPMETSENQWTDVLKPLSPRIEDSEPERVTLTPVEQPKPAKAPRSFFTKPEQKTSAELEVSRSVSPPQSEETKMDTLDVTAEDSKADTDAPIRGIPTIIANRMKQNSQNQSQNTDAGQTGLPGELFGVRLGKTRHGEDPADEAEEIPRKRLHPAPEKTEKDPAVSEIENQIASVRRKMEHQKKKNQSGVSKVFDSSQLKKKPKDQSRANPGVPRLDLSGITADESGDAGRVGGYRVTPRDIKPCNIEVVGGNVSVGRNLLVKQRKAKINIRFHEVLVETFEYPSEETVLDNWMKQHPNDVLVLEEVVYPAESSDDPDILDTPRGGGGGLESELRSNTSLAHSGNLQSYRGKYQQEYELGAILTQPEKPSEPQREPEPVDPDSMQLRPADEDDTQTWSNDTSSDLLF</sequence>
<feature type="region of interest" description="Disordered" evidence="1">
    <location>
        <begin position="1021"/>
        <end position="1064"/>
    </location>
</feature>
<comment type="caution">
    <text evidence="2">The sequence shown here is derived from an EMBL/GenBank/DDBJ whole genome shotgun (WGS) entry which is preliminary data.</text>
</comment>
<gene>
    <name evidence="2" type="ORF">V1264_006437</name>
</gene>
<reference evidence="2 3" key="1">
    <citation type="submission" date="2024-02" db="EMBL/GenBank/DDBJ databases">
        <title>Chromosome-scale genome assembly of the rough periwinkle Littorina saxatilis.</title>
        <authorList>
            <person name="De Jode A."/>
            <person name="Faria R."/>
            <person name="Formenti G."/>
            <person name="Sims Y."/>
            <person name="Smith T.P."/>
            <person name="Tracey A."/>
            <person name="Wood J.M.D."/>
            <person name="Zagrodzka Z.B."/>
            <person name="Johannesson K."/>
            <person name="Butlin R.K."/>
            <person name="Leder E.H."/>
        </authorList>
    </citation>
    <scope>NUCLEOTIDE SEQUENCE [LARGE SCALE GENOMIC DNA]</scope>
    <source>
        <strain evidence="2">Snail1</strain>
        <tissue evidence="2">Muscle</tissue>
    </source>
</reference>
<feature type="compositionally biased region" description="Basic and acidic residues" evidence="1">
    <location>
        <begin position="708"/>
        <end position="718"/>
    </location>
</feature>
<feature type="compositionally biased region" description="Polar residues" evidence="1">
    <location>
        <begin position="63"/>
        <end position="81"/>
    </location>
</feature>
<evidence type="ECO:0000256" key="1">
    <source>
        <dbReference type="SAM" id="MobiDB-lite"/>
    </source>
</evidence>
<evidence type="ECO:0000313" key="2">
    <source>
        <dbReference type="EMBL" id="KAK7094967.1"/>
    </source>
</evidence>
<feature type="region of interest" description="Disordered" evidence="1">
    <location>
        <begin position="332"/>
        <end position="886"/>
    </location>
</feature>
<feature type="region of interest" description="Disordered" evidence="1">
    <location>
        <begin position="275"/>
        <end position="299"/>
    </location>
</feature>
<feature type="compositionally biased region" description="Low complexity" evidence="1">
    <location>
        <begin position="442"/>
        <end position="454"/>
    </location>
</feature>
<feature type="compositionally biased region" description="Basic and acidic residues" evidence="1">
    <location>
        <begin position="52"/>
        <end position="62"/>
    </location>
</feature>
<feature type="compositionally biased region" description="Polar residues" evidence="1">
    <location>
        <begin position="844"/>
        <end position="854"/>
    </location>
</feature>
<feature type="compositionally biased region" description="Polar residues" evidence="1">
    <location>
        <begin position="1"/>
        <end position="30"/>
    </location>
</feature>
<evidence type="ECO:0000313" key="3">
    <source>
        <dbReference type="Proteomes" id="UP001374579"/>
    </source>
</evidence>
<feature type="compositionally biased region" description="Basic and acidic residues" evidence="1">
    <location>
        <begin position="803"/>
        <end position="821"/>
    </location>
</feature>
<feature type="compositionally biased region" description="Polar residues" evidence="1">
    <location>
        <begin position="333"/>
        <end position="350"/>
    </location>
</feature>
<dbReference type="EMBL" id="JBAMIC010000018">
    <property type="protein sequence ID" value="KAK7094967.1"/>
    <property type="molecule type" value="Genomic_DNA"/>
</dbReference>
<feature type="compositionally biased region" description="Polar residues" evidence="1">
    <location>
        <begin position="761"/>
        <end position="775"/>
    </location>
</feature>
<feature type="compositionally biased region" description="Polar residues" evidence="1">
    <location>
        <begin position="379"/>
        <end position="393"/>
    </location>
</feature>
<organism evidence="2 3">
    <name type="scientific">Littorina saxatilis</name>
    <dbReference type="NCBI Taxonomy" id="31220"/>
    <lineage>
        <taxon>Eukaryota</taxon>
        <taxon>Metazoa</taxon>
        <taxon>Spiralia</taxon>
        <taxon>Lophotrochozoa</taxon>
        <taxon>Mollusca</taxon>
        <taxon>Gastropoda</taxon>
        <taxon>Caenogastropoda</taxon>
        <taxon>Littorinimorpha</taxon>
        <taxon>Littorinoidea</taxon>
        <taxon>Littorinidae</taxon>
        <taxon>Littorina</taxon>
    </lineage>
</organism>
<feature type="region of interest" description="Disordered" evidence="1">
    <location>
        <begin position="1"/>
        <end position="132"/>
    </location>
</feature>
<feature type="compositionally biased region" description="Basic and acidic residues" evidence="1">
    <location>
        <begin position="1025"/>
        <end position="1034"/>
    </location>
</feature>
<feature type="compositionally biased region" description="Basic residues" evidence="1">
    <location>
        <begin position="832"/>
        <end position="843"/>
    </location>
</feature>
<feature type="compositionally biased region" description="Basic and acidic residues" evidence="1">
    <location>
        <begin position="591"/>
        <end position="600"/>
    </location>
</feature>
<dbReference type="Proteomes" id="UP001374579">
    <property type="component" value="Unassembled WGS sequence"/>
</dbReference>